<feature type="compositionally biased region" description="Basic and acidic residues" evidence="1">
    <location>
        <begin position="389"/>
        <end position="401"/>
    </location>
</feature>
<dbReference type="Proteomes" id="UP000650467">
    <property type="component" value="Unassembled WGS sequence"/>
</dbReference>
<feature type="region of interest" description="Disordered" evidence="1">
    <location>
        <begin position="348"/>
        <end position="401"/>
    </location>
</feature>
<feature type="region of interest" description="Disordered" evidence="1">
    <location>
        <begin position="207"/>
        <end position="240"/>
    </location>
</feature>
<dbReference type="InterPro" id="IPR001466">
    <property type="entry name" value="Beta-lactam-related"/>
</dbReference>
<reference evidence="4" key="1">
    <citation type="journal article" date="2020" name="bioRxiv">
        <title>Comparative genomics of Chlamydomonas.</title>
        <authorList>
            <person name="Craig R.J."/>
            <person name="Hasan A.R."/>
            <person name="Ness R.W."/>
            <person name="Keightley P.D."/>
        </authorList>
    </citation>
    <scope>NUCLEOTIDE SEQUENCE</scope>
    <source>
        <strain evidence="4">SAG 7.73</strain>
    </source>
</reference>
<evidence type="ECO:0000259" key="3">
    <source>
        <dbReference type="Pfam" id="PF00144"/>
    </source>
</evidence>
<dbReference type="PANTHER" id="PTHR43283">
    <property type="entry name" value="BETA-LACTAMASE-RELATED"/>
    <property type="match status" value="1"/>
</dbReference>
<feature type="domain" description="Beta-lactamase-related" evidence="3">
    <location>
        <begin position="417"/>
        <end position="665"/>
    </location>
</feature>
<name>A0A835W6M0_CHLIN</name>
<keyword evidence="2" id="KW-0812">Transmembrane</keyword>
<protein>
    <recommendedName>
        <fullName evidence="3">Beta-lactamase-related domain-containing protein</fullName>
    </recommendedName>
</protein>
<dbReference type="AlphaFoldDB" id="A0A835W6M0"/>
<accession>A0A835W6M0</accession>
<feature type="compositionally biased region" description="Gly residues" evidence="1">
    <location>
        <begin position="212"/>
        <end position="226"/>
    </location>
</feature>
<dbReference type="OrthoDB" id="542450at2759"/>
<feature type="region of interest" description="Disordered" evidence="1">
    <location>
        <begin position="591"/>
        <end position="618"/>
    </location>
</feature>
<dbReference type="InterPro" id="IPR012338">
    <property type="entry name" value="Beta-lactam/transpept-like"/>
</dbReference>
<feature type="compositionally biased region" description="Low complexity" evidence="1">
    <location>
        <begin position="102"/>
        <end position="119"/>
    </location>
</feature>
<dbReference type="Pfam" id="PF00144">
    <property type="entry name" value="Beta-lactamase"/>
    <property type="match status" value="1"/>
</dbReference>
<keyword evidence="2" id="KW-0472">Membrane</keyword>
<gene>
    <name evidence="4" type="ORF">HXX76_002583</name>
</gene>
<dbReference type="Gene3D" id="3.40.710.10">
    <property type="entry name" value="DD-peptidase/beta-lactamase superfamily"/>
    <property type="match status" value="1"/>
</dbReference>
<evidence type="ECO:0000313" key="5">
    <source>
        <dbReference type="Proteomes" id="UP000650467"/>
    </source>
</evidence>
<feature type="compositionally biased region" description="Low complexity" evidence="1">
    <location>
        <begin position="701"/>
        <end position="710"/>
    </location>
</feature>
<keyword evidence="2" id="KW-1133">Transmembrane helix</keyword>
<proteinExistence type="predicted"/>
<sequence length="914" mass="94100">MFSAHQAPEPLLPIHQAPPHLHVGQSHGHNHGGHGHRGNGGSGGIHLSSYVKKNYVFILVACLVAVHTILFSTTTLLKSLPDGHVSAHVAIHQQVKLPDTLSSSFSGGAHSSSSSSSSSGKKKGGGKGGSNGTRRRLANARKKAAPGASAARRKLSRHCNVSAAPYEVLISNGQSFPQLESFVRTNILLLEDVGPASYFKMRRALSAPANGTGRGNATGTTSGSGGSVASSGSGSGGGGFGVDPGELDSLMFGFEAESPLLPLPRGLLPLFSHGPHDTACAMEQVRVQWETAHNYSGNTSSSAAPHLGPLILPDAEDAADSWPGPDAGLGHPQGTFFRASLPLVLQPSAEDYDTGGGNEQDGQATGQTGDAAAKAAGGGVADGQQDGESAEHHATVQHPEHLLFQADDRFRGGERFFPMRSMTKALVALTVLALQDEGQLEVAEPVYTYLPHWGHGVYSRMTVAHLLTHTAGYDNAYRDDLVLQPADITVTESARRTMGHINVTCEPGGRFWYSEIGYQVLGAVVEAVTGRGFHEVLEELVLVPAGMCNTRIINYFSDVVPSHGPLIDDCELAPASDAALRATAAGNTTARGTAASKAKAAKAKPAKTNPKSAKKDKAAGGWFSRRRLGAAAKGRWSSNPTLAIGGITTASDMGRLLGLLSNGGLAACCDGQAAAGATLTGAVGGGNRRRLLSTQSGGGSRIRAGGAATARPPPQAASSDSGGRRCVCGARVVSREAIASMLTRQFTPELESHPLVLGFKRTVGLNAALLEHMGILAPEARAAWSGQLWDDWGYGFGVWLSRSGGMAGAAELERENVFLFGSFNTVAALVSLEAREQDAAAARAAGSGEGGGDAGGVVEHGKRGGGRLAAEVAAAGRPGVGRAGARQRVALVSAGMGGVNLVSTMMLGYLAAAA</sequence>
<feature type="region of interest" description="Disordered" evidence="1">
    <location>
        <begin position="102"/>
        <end position="156"/>
    </location>
</feature>
<evidence type="ECO:0000256" key="2">
    <source>
        <dbReference type="SAM" id="Phobius"/>
    </source>
</evidence>
<feature type="region of interest" description="Disordered" evidence="1">
    <location>
        <begin position="685"/>
        <end position="724"/>
    </location>
</feature>
<keyword evidence="5" id="KW-1185">Reference proteome</keyword>
<feature type="transmembrane region" description="Helical" evidence="2">
    <location>
        <begin position="55"/>
        <end position="77"/>
    </location>
</feature>
<evidence type="ECO:0000313" key="4">
    <source>
        <dbReference type="EMBL" id="KAG2442497.1"/>
    </source>
</evidence>
<organism evidence="4 5">
    <name type="scientific">Chlamydomonas incerta</name>
    <dbReference type="NCBI Taxonomy" id="51695"/>
    <lineage>
        <taxon>Eukaryota</taxon>
        <taxon>Viridiplantae</taxon>
        <taxon>Chlorophyta</taxon>
        <taxon>core chlorophytes</taxon>
        <taxon>Chlorophyceae</taxon>
        <taxon>CS clade</taxon>
        <taxon>Chlamydomonadales</taxon>
        <taxon>Chlamydomonadaceae</taxon>
        <taxon>Chlamydomonas</taxon>
    </lineage>
</organism>
<dbReference type="SUPFAM" id="SSF56601">
    <property type="entry name" value="beta-lactamase/transpeptidase-like"/>
    <property type="match status" value="1"/>
</dbReference>
<feature type="compositionally biased region" description="Low complexity" evidence="1">
    <location>
        <begin position="360"/>
        <end position="375"/>
    </location>
</feature>
<dbReference type="PANTHER" id="PTHR43283:SF3">
    <property type="entry name" value="BETA-LACTAMASE FAMILY PROTEIN (AFU_ORTHOLOGUE AFUA_5G07500)"/>
    <property type="match status" value="1"/>
</dbReference>
<dbReference type="EMBL" id="JAEHOC010000004">
    <property type="protein sequence ID" value="KAG2442497.1"/>
    <property type="molecule type" value="Genomic_DNA"/>
</dbReference>
<comment type="caution">
    <text evidence="4">The sequence shown here is derived from an EMBL/GenBank/DDBJ whole genome shotgun (WGS) entry which is preliminary data.</text>
</comment>
<feature type="compositionally biased region" description="Basic residues" evidence="1">
    <location>
        <begin position="133"/>
        <end position="144"/>
    </location>
</feature>
<evidence type="ECO:0000256" key="1">
    <source>
        <dbReference type="SAM" id="MobiDB-lite"/>
    </source>
</evidence>
<dbReference type="InterPro" id="IPR050789">
    <property type="entry name" value="Diverse_Enzym_Activities"/>
</dbReference>